<feature type="region of interest" description="Disordered" evidence="1">
    <location>
        <begin position="413"/>
        <end position="466"/>
    </location>
</feature>
<proteinExistence type="predicted"/>
<name>A0AAD8QC81_9PEZI</name>
<feature type="region of interest" description="Disordered" evidence="1">
    <location>
        <begin position="1"/>
        <end position="48"/>
    </location>
</feature>
<comment type="caution">
    <text evidence="2">The sequence shown here is derived from an EMBL/GenBank/DDBJ whole genome shotgun (WGS) entry which is preliminary data.</text>
</comment>
<dbReference type="Proteomes" id="UP001230504">
    <property type="component" value="Unassembled WGS sequence"/>
</dbReference>
<feature type="compositionally biased region" description="Polar residues" evidence="1">
    <location>
        <begin position="652"/>
        <end position="678"/>
    </location>
</feature>
<feature type="region of interest" description="Disordered" evidence="1">
    <location>
        <begin position="247"/>
        <end position="292"/>
    </location>
</feature>
<feature type="compositionally biased region" description="Low complexity" evidence="1">
    <location>
        <begin position="725"/>
        <end position="750"/>
    </location>
</feature>
<protein>
    <recommendedName>
        <fullName evidence="4">DNA binding domain with preference for A/T rich regions-like protein</fullName>
    </recommendedName>
</protein>
<feature type="compositionally biased region" description="Polar residues" evidence="1">
    <location>
        <begin position="15"/>
        <end position="46"/>
    </location>
</feature>
<dbReference type="GeneID" id="85436506"/>
<gene>
    <name evidence="2" type="ORF">LY79DRAFT_298</name>
</gene>
<feature type="compositionally biased region" description="Polar residues" evidence="1">
    <location>
        <begin position="751"/>
        <end position="781"/>
    </location>
</feature>
<feature type="region of interest" description="Disordered" evidence="1">
    <location>
        <begin position="108"/>
        <end position="131"/>
    </location>
</feature>
<feature type="compositionally biased region" description="Basic and acidic residues" evidence="1">
    <location>
        <begin position="110"/>
        <end position="121"/>
    </location>
</feature>
<feature type="region of interest" description="Disordered" evidence="1">
    <location>
        <begin position="724"/>
        <end position="782"/>
    </location>
</feature>
<sequence>MATTAASLQPLKPVASTSLEHSGTRTGTEIVTPIRSTSQTFVSGSTKQKDNAHGFGILQHTGPPAKDDILGLYRDGRVRNPVPSKLKGKTDARKGNFGVMHIDLSTTNETQERDAAAKRTSEGTQLAAKRAQTDRYVPFKRSKFIYRPEDQVASSPQQSDGAWQRTSPLTVAETKAEQARLLSLLRSLQPVLVVDQLCKALAFFGEGSDTQSPANEAFPDSAKANGPGSLFVGWLAEIFPALGEESIQSVQHPPLKRPRGRPKGSKNTKGKKDNVARKRFVPAGPSADPTGYSLVTSGLVRESVPDDSWVDMDNTTGNEGQILEGQLERSSTTPSRNDQVMAGPNAADSVLGSAPAKAAPVTLAPKRRGRPKGSKNRPKQKTILNDEIESAQDASSAATGSIMLSNEVADDARSSAVSIPSNTPNDPVEPGMVGVKKRKPGPGRPKGSKNRPKETVPAFEHNPHSMPALTNIDHREQEVVPNAAEYASHSSSAITILPLVQTEPPQNTVAVIHRPSLSEPAREAVRDDLKNGGDSKGIKRKRKSAQEGIQSNPYDVHYTIAPAPAQSPSETVETVTSHRGSSPQLARYHDSINPGSARAYQPAKRPRVSTELQQERELSGHIRQAIQTESHRSQPDSSAGHYEANLDGLGGSSLQKSRHQLSISASRSTLQQTPNNRQSELDTPVGFSSNRGTPGTSQQQAERPEVMNTFTMNIPRRAVQGIHDQVQPTQSHQRHQQQQQQQPSPTHKQPITSQHRLTNPKTGQMTSTARQSGSPFTSSISGRDYHELTSVQQPPFNAQMAVPIPTQETNHHSPMPRSMQHHPPALQKRQAHRSQSSDLSSFQDYSDSSFLDVAGLDSASQASLNLNSTSYDIGDGALQRASPNIHSSYGPASSMNLPSFDGGNTESALRERMYHSLRR</sequence>
<feature type="region of interest" description="Disordered" evidence="1">
    <location>
        <begin position="305"/>
        <end position="394"/>
    </location>
</feature>
<feature type="region of interest" description="Disordered" evidence="1">
    <location>
        <begin position="565"/>
        <end position="704"/>
    </location>
</feature>
<dbReference type="EMBL" id="JAHLJV010000001">
    <property type="protein sequence ID" value="KAK1599926.1"/>
    <property type="molecule type" value="Genomic_DNA"/>
</dbReference>
<evidence type="ECO:0008006" key="4">
    <source>
        <dbReference type="Google" id="ProtNLM"/>
    </source>
</evidence>
<feature type="compositionally biased region" description="Basic and acidic residues" evidence="1">
    <location>
        <begin position="520"/>
        <end position="537"/>
    </location>
</feature>
<keyword evidence="3" id="KW-1185">Reference proteome</keyword>
<evidence type="ECO:0000313" key="2">
    <source>
        <dbReference type="EMBL" id="KAK1599926.1"/>
    </source>
</evidence>
<reference evidence="2" key="1">
    <citation type="submission" date="2021-06" db="EMBL/GenBank/DDBJ databases">
        <title>Comparative genomics, transcriptomics and evolutionary studies reveal genomic signatures of adaptation to plant cell wall in hemibiotrophic fungi.</title>
        <authorList>
            <consortium name="DOE Joint Genome Institute"/>
            <person name="Baroncelli R."/>
            <person name="Diaz J.F."/>
            <person name="Benocci T."/>
            <person name="Peng M."/>
            <person name="Battaglia E."/>
            <person name="Haridas S."/>
            <person name="Andreopoulos W."/>
            <person name="Labutti K."/>
            <person name="Pangilinan J."/>
            <person name="Floch G.L."/>
            <person name="Makela M.R."/>
            <person name="Henrissat B."/>
            <person name="Grigoriev I.V."/>
            <person name="Crouch J.A."/>
            <person name="De Vries R.P."/>
            <person name="Sukno S.A."/>
            <person name="Thon M.R."/>
        </authorList>
    </citation>
    <scope>NUCLEOTIDE SEQUENCE</scope>
    <source>
        <strain evidence="2">CBS 125086</strain>
    </source>
</reference>
<feature type="compositionally biased region" description="Polar residues" evidence="1">
    <location>
        <begin position="833"/>
        <end position="843"/>
    </location>
</feature>
<evidence type="ECO:0000313" key="3">
    <source>
        <dbReference type="Proteomes" id="UP001230504"/>
    </source>
</evidence>
<feature type="compositionally biased region" description="Polar residues" evidence="1">
    <location>
        <begin position="415"/>
        <end position="425"/>
    </location>
</feature>
<feature type="compositionally biased region" description="Polar residues" evidence="1">
    <location>
        <begin position="686"/>
        <end position="701"/>
    </location>
</feature>
<feature type="compositionally biased region" description="Polar residues" evidence="1">
    <location>
        <begin position="328"/>
        <end position="338"/>
    </location>
</feature>
<feature type="compositionally biased region" description="Basic residues" evidence="1">
    <location>
        <begin position="254"/>
        <end position="269"/>
    </location>
</feature>
<feature type="compositionally biased region" description="Basic residues" evidence="1">
    <location>
        <begin position="365"/>
        <end position="380"/>
    </location>
</feature>
<dbReference type="AlphaFoldDB" id="A0AAD8QC81"/>
<feature type="compositionally biased region" description="Basic residues" evidence="1">
    <location>
        <begin position="435"/>
        <end position="450"/>
    </location>
</feature>
<feature type="region of interest" description="Disordered" evidence="1">
    <location>
        <begin position="514"/>
        <end position="553"/>
    </location>
</feature>
<organism evidence="2 3">
    <name type="scientific">Colletotrichum navitas</name>
    <dbReference type="NCBI Taxonomy" id="681940"/>
    <lineage>
        <taxon>Eukaryota</taxon>
        <taxon>Fungi</taxon>
        <taxon>Dikarya</taxon>
        <taxon>Ascomycota</taxon>
        <taxon>Pezizomycotina</taxon>
        <taxon>Sordariomycetes</taxon>
        <taxon>Hypocreomycetidae</taxon>
        <taxon>Glomerellales</taxon>
        <taxon>Glomerellaceae</taxon>
        <taxon>Colletotrichum</taxon>
        <taxon>Colletotrichum graminicola species complex</taxon>
    </lineage>
</organism>
<feature type="compositionally biased region" description="Polar residues" evidence="1">
    <location>
        <begin position="566"/>
        <end position="584"/>
    </location>
</feature>
<dbReference type="RefSeq" id="XP_060420422.1">
    <property type="nucleotide sequence ID" value="XM_060552266.1"/>
</dbReference>
<accession>A0AAD8QC81</accession>
<feature type="region of interest" description="Disordered" evidence="1">
    <location>
        <begin position="806"/>
        <end position="843"/>
    </location>
</feature>
<evidence type="ECO:0000256" key="1">
    <source>
        <dbReference type="SAM" id="MobiDB-lite"/>
    </source>
</evidence>